<dbReference type="RefSeq" id="WP_073362764.1">
    <property type="nucleotide sequence ID" value="NZ_FNTL01000005.1"/>
</dbReference>
<dbReference type="Gene3D" id="3.10.450.50">
    <property type="match status" value="1"/>
</dbReference>
<dbReference type="Proteomes" id="UP000183407">
    <property type="component" value="Unassembled WGS sequence"/>
</dbReference>
<dbReference type="Pfam" id="PF13577">
    <property type="entry name" value="SnoaL_4"/>
    <property type="match status" value="1"/>
</dbReference>
<reference evidence="3" key="1">
    <citation type="submission" date="2016-10" db="EMBL/GenBank/DDBJ databases">
        <authorList>
            <person name="Varghese N."/>
        </authorList>
    </citation>
    <scope>NUCLEOTIDE SEQUENCE [LARGE SCALE GENOMIC DNA]</scope>
    <source>
        <strain evidence="3">DSM 44719</strain>
    </source>
</reference>
<dbReference type="AlphaFoldDB" id="A0A1H5MBT1"/>
<dbReference type="SUPFAM" id="SSF54427">
    <property type="entry name" value="NTF2-like"/>
    <property type="match status" value="1"/>
</dbReference>
<organism evidence="2 3">
    <name type="scientific">Rhodococcus jostii</name>
    <dbReference type="NCBI Taxonomy" id="132919"/>
    <lineage>
        <taxon>Bacteria</taxon>
        <taxon>Bacillati</taxon>
        <taxon>Actinomycetota</taxon>
        <taxon>Actinomycetes</taxon>
        <taxon>Mycobacteriales</taxon>
        <taxon>Nocardiaceae</taxon>
        <taxon>Rhodococcus</taxon>
    </lineage>
</organism>
<accession>A0A1H5MBT1</accession>
<sequence>MPESLPDRVQITDRLHVLATLLDTKNWPGFAATLTEDVVAYGRNGPADVVARVRSHLDVCGVTQHLIGNIRIDLDGDTARTRSYFRAFHVGLGDHAGATYECLGEYRDQWRRGPSDWLLSGRVIDVRAEIGDRGVIAPH</sequence>
<feature type="domain" description="SnoaL-like" evidence="1">
    <location>
        <begin position="4"/>
        <end position="122"/>
    </location>
</feature>
<dbReference type="InterPro" id="IPR037401">
    <property type="entry name" value="SnoaL-like"/>
</dbReference>
<evidence type="ECO:0000259" key="1">
    <source>
        <dbReference type="Pfam" id="PF13577"/>
    </source>
</evidence>
<evidence type="ECO:0000313" key="2">
    <source>
        <dbReference type="EMBL" id="SEE86734.1"/>
    </source>
</evidence>
<protein>
    <submittedName>
        <fullName evidence="2">SnoaL-like domain-containing protein</fullName>
    </submittedName>
</protein>
<dbReference type="InterPro" id="IPR032710">
    <property type="entry name" value="NTF2-like_dom_sf"/>
</dbReference>
<name>A0A1H5MBT1_RHOJO</name>
<proteinExistence type="predicted"/>
<dbReference type="EMBL" id="FNTL01000005">
    <property type="protein sequence ID" value="SEE86734.1"/>
    <property type="molecule type" value="Genomic_DNA"/>
</dbReference>
<gene>
    <name evidence="2" type="ORF">SAMN04490220_8834</name>
</gene>
<evidence type="ECO:0000313" key="3">
    <source>
        <dbReference type="Proteomes" id="UP000183407"/>
    </source>
</evidence>
<dbReference type="OrthoDB" id="4555743at2"/>